<organism evidence="1 2">
    <name type="scientific">Brevibacterium aurantiacum</name>
    <dbReference type="NCBI Taxonomy" id="273384"/>
    <lineage>
        <taxon>Bacteria</taxon>
        <taxon>Bacillati</taxon>
        <taxon>Actinomycetota</taxon>
        <taxon>Actinomycetes</taxon>
        <taxon>Micrococcales</taxon>
        <taxon>Brevibacteriaceae</taxon>
        <taxon>Brevibacterium</taxon>
    </lineage>
</organism>
<evidence type="ECO:0000313" key="1">
    <source>
        <dbReference type="EMBL" id="SMY01194.1"/>
    </source>
</evidence>
<accession>A0A2H1KNS8</accession>
<name>A0A2H1KNS8_BREAU</name>
<protein>
    <submittedName>
        <fullName evidence="1">Uncharacterized protein</fullName>
    </submittedName>
</protein>
<dbReference type="Proteomes" id="UP000234289">
    <property type="component" value="Unassembled WGS sequence"/>
</dbReference>
<proteinExistence type="predicted"/>
<evidence type="ECO:0000313" key="2">
    <source>
        <dbReference type="Proteomes" id="UP000234289"/>
    </source>
</evidence>
<sequence length="55" mass="6217">MHPPQCSINRVDQWLALNRVTVNSGVTEIITGSRGTSLISFNEHNHLPLDQVTYR</sequence>
<gene>
    <name evidence="1" type="ORF">BAUR920_03389</name>
</gene>
<dbReference type="RefSeq" id="WP_180959954.1">
    <property type="nucleotide sequence ID" value="NZ_FXZG01000030.1"/>
</dbReference>
<dbReference type="EMBL" id="FXZG01000030">
    <property type="protein sequence ID" value="SMY01194.1"/>
    <property type="molecule type" value="Genomic_DNA"/>
</dbReference>
<reference evidence="2" key="1">
    <citation type="submission" date="2017-03" db="EMBL/GenBank/DDBJ databases">
        <authorList>
            <person name="Monnet C."/>
        </authorList>
    </citation>
    <scope>NUCLEOTIDE SEQUENCE [LARGE SCALE GENOMIC DNA]</scope>
    <source>
        <strain evidence="2">CNRZ 920</strain>
    </source>
</reference>
<dbReference type="AlphaFoldDB" id="A0A2H1KNS8"/>